<evidence type="ECO:0000313" key="21">
    <source>
        <dbReference type="EMBL" id="AEA44498.1"/>
    </source>
</evidence>
<evidence type="ECO:0000259" key="20">
    <source>
        <dbReference type="PROSITE" id="PS51387"/>
    </source>
</evidence>
<evidence type="ECO:0000256" key="14">
    <source>
        <dbReference type="ARBA" id="ARBA00023002"/>
    </source>
</evidence>
<dbReference type="STRING" id="755732.Fluta_2513"/>
<dbReference type="SUPFAM" id="SSF56194">
    <property type="entry name" value="Uridine diphospho-N-Acetylenolpyruvylglucosamine reductase, MurB, C-terminal domain"/>
    <property type="match status" value="1"/>
</dbReference>
<dbReference type="InterPro" id="IPR016166">
    <property type="entry name" value="FAD-bd_PCMH"/>
</dbReference>
<dbReference type="SMR" id="F2IDV6"/>
<evidence type="ECO:0000256" key="13">
    <source>
        <dbReference type="ARBA" id="ARBA00022984"/>
    </source>
</evidence>
<dbReference type="KEGG" id="fte:Fluta_2513"/>
<dbReference type="PROSITE" id="PS51387">
    <property type="entry name" value="FAD_PCMH"/>
    <property type="match status" value="1"/>
</dbReference>
<evidence type="ECO:0000256" key="9">
    <source>
        <dbReference type="ARBA" id="ARBA00022630"/>
    </source>
</evidence>
<feature type="active site" evidence="19">
    <location>
        <position position="338"/>
    </location>
</feature>
<dbReference type="GO" id="GO:0071555">
    <property type="term" value="P:cell wall organization"/>
    <property type="evidence" value="ECO:0007669"/>
    <property type="project" value="UniProtKB-KW"/>
</dbReference>
<dbReference type="GO" id="GO:0051301">
    <property type="term" value="P:cell division"/>
    <property type="evidence" value="ECO:0007669"/>
    <property type="project" value="UniProtKB-KW"/>
</dbReference>
<dbReference type="NCBIfam" id="NF010478">
    <property type="entry name" value="PRK13903.1"/>
    <property type="match status" value="1"/>
</dbReference>
<evidence type="ECO:0000256" key="6">
    <source>
        <dbReference type="ARBA" id="ARBA00015188"/>
    </source>
</evidence>
<evidence type="ECO:0000256" key="1">
    <source>
        <dbReference type="ARBA" id="ARBA00001974"/>
    </source>
</evidence>
<keyword evidence="9 19" id="KW-0285">Flavoprotein</keyword>
<dbReference type="InterPro" id="IPR016169">
    <property type="entry name" value="FAD-bd_PCMH_sub2"/>
</dbReference>
<evidence type="ECO:0000256" key="8">
    <source>
        <dbReference type="ARBA" id="ARBA00022618"/>
    </source>
</evidence>
<gene>
    <name evidence="19" type="primary">murB</name>
    <name evidence="21" type="ordered locus">Fluta_2513</name>
</gene>
<sequence length="342" mass="38268">MRYFCVMIEHNISLKPYNTFGIDVKAKSFGRFESIEELETLLSERDTETPIFILGGGSNVLLTQDLPFFVIKNEISGIEVVHETEKMIQLKVGSGVEWHSFVRYSVERGWGGIENMSLIPGSVGASPMQNIGAYGAEMKDTFVSLEAFHIESLELHQFTKEQCEFGYRESVFKRALKNQYVIVSVTYQLLKNPIINTTYGAIQSEIEVMGVEEITVDTVSQAVMNIRRSKLPDPKFLGNAGSFFKNPVVSKEVFAQLAQNYPDAPHYPQESGEEKLAAGWLVEKAGWKGKRVGNCGVHEKQALVLVNYGEATGSEIYDLSTVIIEDVQSKFGVTLEREVNIL</sequence>
<dbReference type="NCBIfam" id="TIGR00179">
    <property type="entry name" value="murB"/>
    <property type="match status" value="1"/>
</dbReference>
<dbReference type="Pfam" id="PF02873">
    <property type="entry name" value="MurB_C"/>
    <property type="match status" value="1"/>
</dbReference>
<dbReference type="InterPro" id="IPR036318">
    <property type="entry name" value="FAD-bd_PCMH-like_sf"/>
</dbReference>
<keyword evidence="22" id="KW-1185">Reference proteome</keyword>
<protein>
    <recommendedName>
        <fullName evidence="6 19">UDP-N-acetylenolpyruvoylglucosamine reductase</fullName>
        <ecNumber evidence="5 19">1.3.1.98</ecNumber>
    </recommendedName>
    <alternativeName>
        <fullName evidence="17 19">UDP-N-acetylmuramate dehydrogenase</fullName>
    </alternativeName>
</protein>
<keyword evidence="13 19" id="KW-0573">Peptidoglycan synthesis</keyword>
<dbReference type="Gene3D" id="3.30.465.10">
    <property type="match status" value="1"/>
</dbReference>
<evidence type="ECO:0000256" key="19">
    <source>
        <dbReference type="HAMAP-Rule" id="MF_00037"/>
    </source>
</evidence>
<dbReference type="InterPro" id="IPR011601">
    <property type="entry name" value="MurB_C"/>
</dbReference>
<evidence type="ECO:0000256" key="2">
    <source>
        <dbReference type="ARBA" id="ARBA00003921"/>
    </source>
</evidence>
<evidence type="ECO:0000313" key="22">
    <source>
        <dbReference type="Proteomes" id="UP000007463"/>
    </source>
</evidence>
<organism evidence="21 22">
    <name type="scientific">Fluviicola taffensis (strain DSM 16823 / NCIMB 13979 / RW262)</name>
    <dbReference type="NCBI Taxonomy" id="755732"/>
    <lineage>
        <taxon>Bacteria</taxon>
        <taxon>Pseudomonadati</taxon>
        <taxon>Bacteroidota</taxon>
        <taxon>Flavobacteriia</taxon>
        <taxon>Flavobacteriales</taxon>
        <taxon>Crocinitomicaceae</taxon>
        <taxon>Fluviicola</taxon>
    </lineage>
</organism>
<keyword evidence="7 19" id="KW-0963">Cytoplasm</keyword>
<dbReference type="InterPro" id="IPR006094">
    <property type="entry name" value="Oxid_FAD_bind_N"/>
</dbReference>
<dbReference type="InterPro" id="IPR016167">
    <property type="entry name" value="FAD-bd_PCMH_sub1"/>
</dbReference>
<comment type="cofactor">
    <cofactor evidence="1 19">
        <name>FAD</name>
        <dbReference type="ChEBI" id="CHEBI:57692"/>
    </cofactor>
</comment>
<dbReference type="InterPro" id="IPR003170">
    <property type="entry name" value="MurB"/>
</dbReference>
<evidence type="ECO:0000256" key="4">
    <source>
        <dbReference type="ARBA" id="ARBA00004752"/>
    </source>
</evidence>
<dbReference type="GO" id="GO:0008360">
    <property type="term" value="P:regulation of cell shape"/>
    <property type="evidence" value="ECO:0007669"/>
    <property type="project" value="UniProtKB-KW"/>
</dbReference>
<evidence type="ECO:0000256" key="3">
    <source>
        <dbReference type="ARBA" id="ARBA00004496"/>
    </source>
</evidence>
<evidence type="ECO:0000256" key="18">
    <source>
        <dbReference type="ARBA" id="ARBA00048914"/>
    </source>
</evidence>
<evidence type="ECO:0000256" key="5">
    <source>
        <dbReference type="ARBA" id="ARBA00012518"/>
    </source>
</evidence>
<dbReference type="SUPFAM" id="SSF56176">
    <property type="entry name" value="FAD-binding/transporter-associated domain-like"/>
    <property type="match status" value="1"/>
</dbReference>
<dbReference type="NCBIfam" id="NF000755">
    <property type="entry name" value="PRK00046.1"/>
    <property type="match status" value="1"/>
</dbReference>
<name>F2IDV6_FLUTR</name>
<dbReference type="eggNOG" id="COG0812">
    <property type="taxonomic scope" value="Bacteria"/>
</dbReference>
<evidence type="ECO:0000256" key="11">
    <source>
        <dbReference type="ARBA" id="ARBA00022857"/>
    </source>
</evidence>
<evidence type="ECO:0000256" key="10">
    <source>
        <dbReference type="ARBA" id="ARBA00022827"/>
    </source>
</evidence>
<evidence type="ECO:0000256" key="16">
    <source>
        <dbReference type="ARBA" id="ARBA00023316"/>
    </source>
</evidence>
<comment type="function">
    <text evidence="2 19">Cell wall formation.</text>
</comment>
<reference evidence="22" key="2">
    <citation type="submission" date="2011-02" db="EMBL/GenBank/DDBJ databases">
        <title>The complete genome of Fluviicola taffensis DSM 16823.</title>
        <authorList>
            <consortium name="US DOE Joint Genome Institute (JGI-PGF)"/>
            <person name="Lucas S."/>
            <person name="Copeland A."/>
            <person name="Lapidus A."/>
            <person name="Bruce D."/>
            <person name="Goodwin L."/>
            <person name="Pitluck S."/>
            <person name="Kyrpides N."/>
            <person name="Mavromatis K."/>
            <person name="Ivanova N."/>
            <person name="Mikhailova N."/>
            <person name="Pagani I."/>
            <person name="Chertkov O."/>
            <person name="Detter J.C."/>
            <person name="Han C."/>
            <person name="Tapia R."/>
            <person name="Land M."/>
            <person name="Hauser L."/>
            <person name="Markowitz V."/>
            <person name="Cheng J.-F."/>
            <person name="Hugenholtz P."/>
            <person name="Woyke T."/>
            <person name="Wu D."/>
            <person name="Tindall B."/>
            <person name="Pomrenke H.G."/>
            <person name="Brambilla E."/>
            <person name="Klenk H.-P."/>
            <person name="Eisen J.A."/>
        </authorList>
    </citation>
    <scope>NUCLEOTIDE SEQUENCE [LARGE SCALE GENOMIC DNA]</scope>
    <source>
        <strain evidence="22">DSM 16823 / RW262 / RW262</strain>
    </source>
</reference>
<evidence type="ECO:0000256" key="7">
    <source>
        <dbReference type="ARBA" id="ARBA00022490"/>
    </source>
</evidence>
<keyword evidence="16 19" id="KW-0961">Cell wall biogenesis/degradation</keyword>
<dbReference type="Proteomes" id="UP000007463">
    <property type="component" value="Chromosome"/>
</dbReference>
<feature type="domain" description="FAD-binding PCMH-type" evidence="20">
    <location>
        <begin position="22"/>
        <end position="192"/>
    </location>
</feature>
<dbReference type="EMBL" id="CP002542">
    <property type="protein sequence ID" value="AEA44498.1"/>
    <property type="molecule type" value="Genomic_DNA"/>
</dbReference>
<dbReference type="GO" id="GO:0008762">
    <property type="term" value="F:UDP-N-acetylmuramate dehydrogenase activity"/>
    <property type="evidence" value="ECO:0007669"/>
    <property type="project" value="UniProtKB-UniRule"/>
</dbReference>
<dbReference type="HAMAP" id="MF_00037">
    <property type="entry name" value="MurB"/>
    <property type="match status" value="1"/>
</dbReference>
<proteinExistence type="inferred from homology"/>
<keyword evidence="14 19" id="KW-0560">Oxidoreductase</keyword>
<comment type="catalytic activity">
    <reaction evidence="18 19">
        <text>UDP-N-acetyl-alpha-D-muramate + NADP(+) = UDP-N-acetyl-3-O-(1-carboxyvinyl)-alpha-D-glucosamine + NADPH + H(+)</text>
        <dbReference type="Rhea" id="RHEA:12248"/>
        <dbReference type="ChEBI" id="CHEBI:15378"/>
        <dbReference type="ChEBI" id="CHEBI:57783"/>
        <dbReference type="ChEBI" id="CHEBI:58349"/>
        <dbReference type="ChEBI" id="CHEBI:68483"/>
        <dbReference type="ChEBI" id="CHEBI:70757"/>
        <dbReference type="EC" id="1.3.1.98"/>
    </reaction>
</comment>
<dbReference type="OrthoDB" id="9804753at2"/>
<comment type="similarity">
    <text evidence="19">Belongs to the MurB family.</text>
</comment>
<dbReference type="Gene3D" id="3.30.43.10">
    <property type="entry name" value="Uridine Diphospho-n-acetylenolpyruvylglucosamine Reductase, domain 2"/>
    <property type="match status" value="1"/>
</dbReference>
<evidence type="ECO:0000256" key="15">
    <source>
        <dbReference type="ARBA" id="ARBA00023306"/>
    </source>
</evidence>
<dbReference type="GO" id="GO:0009252">
    <property type="term" value="P:peptidoglycan biosynthetic process"/>
    <property type="evidence" value="ECO:0007669"/>
    <property type="project" value="UniProtKB-UniRule"/>
</dbReference>
<keyword evidence="11 19" id="KW-0521">NADP</keyword>
<keyword evidence="15 19" id="KW-0131">Cell cycle</keyword>
<dbReference type="PANTHER" id="PTHR21071">
    <property type="entry name" value="UDP-N-ACETYLENOLPYRUVOYLGLUCOSAMINE REDUCTASE"/>
    <property type="match status" value="1"/>
</dbReference>
<evidence type="ECO:0000256" key="12">
    <source>
        <dbReference type="ARBA" id="ARBA00022960"/>
    </source>
</evidence>
<dbReference type="Pfam" id="PF01565">
    <property type="entry name" value="FAD_binding_4"/>
    <property type="match status" value="1"/>
</dbReference>
<comment type="subcellular location">
    <subcellularLocation>
        <location evidence="3 19">Cytoplasm</location>
    </subcellularLocation>
</comment>
<keyword evidence="10 19" id="KW-0274">FAD</keyword>
<dbReference type="EC" id="1.3.1.98" evidence="5 19"/>
<comment type="pathway">
    <text evidence="4 19">Cell wall biogenesis; peptidoglycan biosynthesis.</text>
</comment>
<evidence type="ECO:0000256" key="17">
    <source>
        <dbReference type="ARBA" id="ARBA00031026"/>
    </source>
</evidence>
<feature type="active site" evidence="19">
    <location>
        <position position="168"/>
    </location>
</feature>
<dbReference type="UniPathway" id="UPA00219"/>
<dbReference type="GO" id="GO:0005829">
    <property type="term" value="C:cytosol"/>
    <property type="evidence" value="ECO:0007669"/>
    <property type="project" value="TreeGrafter"/>
</dbReference>
<dbReference type="InterPro" id="IPR036635">
    <property type="entry name" value="MurB_C_sf"/>
</dbReference>
<feature type="active site" description="Proton donor" evidence="19">
    <location>
        <position position="242"/>
    </location>
</feature>
<keyword evidence="12 19" id="KW-0133">Cell shape</keyword>
<dbReference type="HOGENOM" id="CLU_035304_0_0_10"/>
<reference evidence="21 22" key="1">
    <citation type="journal article" date="2011" name="Stand. Genomic Sci.">
        <title>Complete genome sequence of the gliding freshwater bacterium Fluviicola taffensis type strain (RW262).</title>
        <authorList>
            <person name="Woyke T."/>
            <person name="Chertkov O."/>
            <person name="Lapidus A."/>
            <person name="Nolan M."/>
            <person name="Lucas S."/>
            <person name="Del Rio T.G."/>
            <person name="Tice H."/>
            <person name="Cheng J.F."/>
            <person name="Tapia R."/>
            <person name="Han C."/>
            <person name="Goodwin L."/>
            <person name="Pitluck S."/>
            <person name="Liolios K."/>
            <person name="Pagani I."/>
            <person name="Ivanova N."/>
            <person name="Huntemann M."/>
            <person name="Mavromatis K."/>
            <person name="Mikhailova N."/>
            <person name="Pati A."/>
            <person name="Chen A."/>
            <person name="Palaniappan K."/>
            <person name="Land M."/>
            <person name="Hauser L."/>
            <person name="Brambilla E.M."/>
            <person name="Rohde M."/>
            <person name="Mwirichia R."/>
            <person name="Sikorski J."/>
            <person name="Tindall B.J."/>
            <person name="Goker M."/>
            <person name="Bristow J."/>
            <person name="Eisen J.A."/>
            <person name="Markowitz V."/>
            <person name="Hugenholtz P."/>
            <person name="Klenk H.P."/>
            <person name="Kyrpides N.C."/>
        </authorList>
    </citation>
    <scope>NUCLEOTIDE SEQUENCE [LARGE SCALE GENOMIC DNA]</scope>
    <source>
        <strain evidence="22">DSM 16823 / RW262 / RW262</strain>
    </source>
</reference>
<dbReference type="GO" id="GO:0071949">
    <property type="term" value="F:FAD binding"/>
    <property type="evidence" value="ECO:0007669"/>
    <property type="project" value="InterPro"/>
</dbReference>
<keyword evidence="8 19" id="KW-0132">Cell division</keyword>
<dbReference type="AlphaFoldDB" id="F2IDV6"/>
<dbReference type="Gene3D" id="3.90.78.10">
    <property type="entry name" value="UDP-N-acetylenolpyruvoylglucosamine reductase, C-terminal domain"/>
    <property type="match status" value="1"/>
</dbReference>
<accession>F2IDV6</accession>
<dbReference type="PANTHER" id="PTHR21071:SF4">
    <property type="entry name" value="UDP-N-ACETYLENOLPYRUVOYLGLUCOSAMINE REDUCTASE"/>
    <property type="match status" value="1"/>
</dbReference>